<proteinExistence type="predicted"/>
<evidence type="ECO:0000256" key="1">
    <source>
        <dbReference type="SAM" id="MobiDB-lite"/>
    </source>
</evidence>
<evidence type="ECO:0000313" key="3">
    <source>
        <dbReference type="WBParaSite" id="nRc.2.0.1.t05990-RA"/>
    </source>
</evidence>
<reference evidence="3" key="1">
    <citation type="submission" date="2022-11" db="UniProtKB">
        <authorList>
            <consortium name="WormBaseParasite"/>
        </authorList>
    </citation>
    <scope>IDENTIFICATION</scope>
</reference>
<feature type="compositionally biased region" description="Basic and acidic residues" evidence="1">
    <location>
        <begin position="7"/>
        <end position="23"/>
    </location>
</feature>
<name>A0A915HW23_ROMCU</name>
<feature type="region of interest" description="Disordered" evidence="1">
    <location>
        <begin position="1"/>
        <end position="25"/>
    </location>
</feature>
<dbReference type="Proteomes" id="UP000887565">
    <property type="component" value="Unplaced"/>
</dbReference>
<protein>
    <submittedName>
        <fullName evidence="3">Uncharacterized protein</fullName>
    </submittedName>
</protein>
<organism evidence="2 3">
    <name type="scientific">Romanomermis culicivorax</name>
    <name type="common">Nematode worm</name>
    <dbReference type="NCBI Taxonomy" id="13658"/>
    <lineage>
        <taxon>Eukaryota</taxon>
        <taxon>Metazoa</taxon>
        <taxon>Ecdysozoa</taxon>
        <taxon>Nematoda</taxon>
        <taxon>Enoplea</taxon>
        <taxon>Dorylaimia</taxon>
        <taxon>Mermithida</taxon>
        <taxon>Mermithoidea</taxon>
        <taxon>Mermithidae</taxon>
        <taxon>Romanomermis</taxon>
    </lineage>
</organism>
<accession>A0A915HW23</accession>
<dbReference type="WBParaSite" id="nRc.2.0.1.t05990-RA">
    <property type="protein sequence ID" value="nRc.2.0.1.t05990-RA"/>
    <property type="gene ID" value="nRc.2.0.1.g05990"/>
</dbReference>
<evidence type="ECO:0000313" key="2">
    <source>
        <dbReference type="Proteomes" id="UP000887565"/>
    </source>
</evidence>
<dbReference type="AlphaFoldDB" id="A0A915HW23"/>
<sequence length="106" mass="12378">MIFKSSRTIDKVEVSAPVEESKQSKKHNKTNILFLVFLHRSERRHSRRNDMVGETPHNQAVYQLSIYENLVYTVQLKLAIGCSPQNRVYTFHSKKEIEAQAKISQF</sequence>
<keyword evidence="2" id="KW-1185">Reference proteome</keyword>